<dbReference type="Gene3D" id="3.20.20.120">
    <property type="entry name" value="Enolase-like C-terminal domain"/>
    <property type="match status" value="1"/>
</dbReference>
<dbReference type="InterPro" id="IPR020810">
    <property type="entry name" value="Enolase_C"/>
</dbReference>
<keyword evidence="4" id="KW-0460">Magnesium</keyword>
<dbReference type="PRINTS" id="PR00148">
    <property type="entry name" value="ENOLASE"/>
</dbReference>
<dbReference type="InterPro" id="IPR020811">
    <property type="entry name" value="Enolase_N"/>
</dbReference>
<dbReference type="SFLD" id="SFLDF00002">
    <property type="entry name" value="enolase"/>
    <property type="match status" value="1"/>
</dbReference>
<protein>
    <recommendedName>
        <fullName evidence="3">phosphopyruvate hydratase</fullName>
        <ecNumber evidence="3">4.2.1.11</ecNumber>
    </recommendedName>
</protein>
<dbReference type="Gene3D" id="3.30.390.10">
    <property type="entry name" value="Enolase-like, N-terminal domain"/>
    <property type="match status" value="1"/>
</dbReference>
<dbReference type="PANTHER" id="PTHR11902">
    <property type="entry name" value="ENOLASE"/>
    <property type="match status" value="1"/>
</dbReference>
<dbReference type="InterPro" id="IPR000941">
    <property type="entry name" value="Enolase"/>
</dbReference>
<evidence type="ECO:0000256" key="1">
    <source>
        <dbReference type="ARBA" id="ARBA00005031"/>
    </source>
</evidence>
<evidence type="ECO:0000256" key="6">
    <source>
        <dbReference type="ARBA" id="ARBA00023239"/>
    </source>
</evidence>
<proteinExistence type="inferred from homology"/>
<reference evidence="9" key="1">
    <citation type="submission" date="2020-05" db="EMBL/GenBank/DDBJ databases">
        <authorList>
            <person name="Chiriac C."/>
            <person name="Salcher M."/>
            <person name="Ghai R."/>
            <person name="Kavagutti S V."/>
        </authorList>
    </citation>
    <scope>NUCLEOTIDE SEQUENCE</scope>
</reference>
<dbReference type="EC" id="4.2.1.11" evidence="3"/>
<feature type="domain" description="Enolase N-terminal" evidence="8">
    <location>
        <begin position="4"/>
        <end position="137"/>
    </location>
</feature>
<accession>A0A6J6ZUB3</accession>
<dbReference type="SMART" id="SM01193">
    <property type="entry name" value="Enolase_N"/>
    <property type="match status" value="1"/>
</dbReference>
<gene>
    <name evidence="9" type="ORF">UFOPK3124_01202</name>
    <name evidence="10" type="ORF">UFOPK4049_00393</name>
</gene>
<evidence type="ECO:0000259" key="8">
    <source>
        <dbReference type="SMART" id="SM01193"/>
    </source>
</evidence>
<dbReference type="GO" id="GO:0000015">
    <property type="term" value="C:phosphopyruvate hydratase complex"/>
    <property type="evidence" value="ECO:0007669"/>
    <property type="project" value="InterPro"/>
</dbReference>
<evidence type="ECO:0000256" key="4">
    <source>
        <dbReference type="ARBA" id="ARBA00022842"/>
    </source>
</evidence>
<dbReference type="HAMAP" id="MF_00318">
    <property type="entry name" value="Enolase"/>
    <property type="match status" value="1"/>
</dbReference>
<evidence type="ECO:0000256" key="3">
    <source>
        <dbReference type="ARBA" id="ARBA00012058"/>
    </source>
</evidence>
<dbReference type="EMBL" id="CAFBPB010000035">
    <property type="protein sequence ID" value="CAB5000360.1"/>
    <property type="molecule type" value="Genomic_DNA"/>
</dbReference>
<sequence>MITIKSLVGFQILDSRGRPTVAVRIETTDGWYKSVAVPSGASTGAHEAVERRDHGGAFAEKFYGGNSVYGAVHIINTVIAPNIVGAVPDINEIDNAINNLDATTRHEVLGGNATLAVSLAGAYAAAHRANSSIARLLNPTGALLLPMPMVNILSGGAHAAGAMDIQDVLVIPHGAQNFEQALSWSVAIRECAAALGKERGFITNLVADEGGLGIPFSRTSDACAFLLEVIEKVGLKPESEVGIALDIAATQFYRDGQYHSRATKQSYSSSEWSALMLELIRDFPILSIEDPFAEDDWSAWSGFMSSLPRQLQVVGDDHFTTNLQRLQRGAKEASANSILIKANQNGLVSDTAQVLKAANANGFSTVVSARSGETADTWLVDLAVGWRAGQIKVGSTHGSERSAKWNYLLELEKFEETTFAQPFKK</sequence>
<dbReference type="InterPro" id="IPR029017">
    <property type="entry name" value="Enolase-like_N"/>
</dbReference>
<dbReference type="PANTHER" id="PTHR11902:SF1">
    <property type="entry name" value="ENOLASE"/>
    <property type="match status" value="1"/>
</dbReference>
<evidence type="ECO:0000256" key="2">
    <source>
        <dbReference type="ARBA" id="ARBA00009604"/>
    </source>
</evidence>
<dbReference type="SFLD" id="SFLDS00001">
    <property type="entry name" value="Enolase"/>
    <property type="match status" value="1"/>
</dbReference>
<dbReference type="GO" id="GO:0000287">
    <property type="term" value="F:magnesium ion binding"/>
    <property type="evidence" value="ECO:0007669"/>
    <property type="project" value="InterPro"/>
</dbReference>
<dbReference type="GO" id="GO:0004634">
    <property type="term" value="F:phosphopyruvate hydratase activity"/>
    <property type="evidence" value="ECO:0007669"/>
    <property type="project" value="UniProtKB-EC"/>
</dbReference>
<dbReference type="SMART" id="SM01192">
    <property type="entry name" value="Enolase_C"/>
    <property type="match status" value="1"/>
</dbReference>
<dbReference type="InterPro" id="IPR036849">
    <property type="entry name" value="Enolase-like_C_sf"/>
</dbReference>
<dbReference type="Pfam" id="PF00113">
    <property type="entry name" value="Enolase_C"/>
    <property type="match status" value="1"/>
</dbReference>
<dbReference type="SUPFAM" id="SSF54826">
    <property type="entry name" value="Enolase N-terminal domain-like"/>
    <property type="match status" value="1"/>
</dbReference>
<evidence type="ECO:0000313" key="10">
    <source>
        <dbReference type="EMBL" id="CAB5000360.1"/>
    </source>
</evidence>
<dbReference type="UniPathway" id="UPA00109">
    <property type="reaction ID" value="UER00187"/>
</dbReference>
<comment type="pathway">
    <text evidence="1">Carbohydrate degradation; glycolysis; pyruvate from D-glyceraldehyde 3-phosphate: step 4/5.</text>
</comment>
<evidence type="ECO:0000256" key="5">
    <source>
        <dbReference type="ARBA" id="ARBA00023152"/>
    </source>
</evidence>
<dbReference type="Pfam" id="PF03952">
    <property type="entry name" value="Enolase_N"/>
    <property type="match status" value="1"/>
</dbReference>
<organism evidence="9">
    <name type="scientific">freshwater metagenome</name>
    <dbReference type="NCBI Taxonomy" id="449393"/>
    <lineage>
        <taxon>unclassified sequences</taxon>
        <taxon>metagenomes</taxon>
        <taxon>ecological metagenomes</taxon>
    </lineage>
</organism>
<dbReference type="PIRSF" id="PIRSF001400">
    <property type="entry name" value="Enolase"/>
    <property type="match status" value="1"/>
</dbReference>
<name>A0A6J6ZUB3_9ZZZZ</name>
<dbReference type="EMBL" id="CAFAAY010000136">
    <property type="protein sequence ID" value="CAB4824040.1"/>
    <property type="molecule type" value="Genomic_DNA"/>
</dbReference>
<dbReference type="GO" id="GO:0006096">
    <property type="term" value="P:glycolytic process"/>
    <property type="evidence" value="ECO:0007669"/>
    <property type="project" value="UniProtKB-UniPathway"/>
</dbReference>
<dbReference type="AlphaFoldDB" id="A0A6J6ZUB3"/>
<evidence type="ECO:0000313" key="9">
    <source>
        <dbReference type="EMBL" id="CAB4824040.1"/>
    </source>
</evidence>
<dbReference type="SUPFAM" id="SSF51604">
    <property type="entry name" value="Enolase C-terminal domain-like"/>
    <property type="match status" value="1"/>
</dbReference>
<evidence type="ECO:0000259" key="7">
    <source>
        <dbReference type="SMART" id="SM01192"/>
    </source>
</evidence>
<comment type="similarity">
    <text evidence="2">Belongs to the enolase family.</text>
</comment>
<feature type="domain" description="Enolase C-terminal TIM barrel" evidence="7">
    <location>
        <begin position="142"/>
        <end position="421"/>
    </location>
</feature>
<dbReference type="SFLD" id="SFLDG00178">
    <property type="entry name" value="enolase"/>
    <property type="match status" value="1"/>
</dbReference>
<keyword evidence="5" id="KW-0324">Glycolysis</keyword>
<keyword evidence="6" id="KW-0456">Lyase</keyword>